<accession>A0A1D3SNN6</accession>
<dbReference type="RefSeq" id="XP_028862805.1">
    <property type="nucleotide sequence ID" value="XM_029006302.1"/>
</dbReference>
<evidence type="ECO:0000313" key="2">
    <source>
        <dbReference type="EMBL" id="SCO93515.1"/>
    </source>
</evidence>
<dbReference type="VEuPathDB" id="PlasmoDB:PmUG01_12010300"/>
<proteinExistence type="predicted"/>
<evidence type="ECO:0000313" key="3">
    <source>
        <dbReference type="Proteomes" id="UP000219813"/>
    </source>
</evidence>
<dbReference type="AlphaFoldDB" id="A0A1D3SNN6"/>
<evidence type="ECO:0008006" key="4">
    <source>
        <dbReference type="Google" id="ProtNLM"/>
    </source>
</evidence>
<feature type="transmembrane region" description="Helical" evidence="1">
    <location>
        <begin position="202"/>
        <end position="220"/>
    </location>
</feature>
<organism evidence="2 3">
    <name type="scientific">Plasmodium malariae</name>
    <dbReference type="NCBI Taxonomy" id="5858"/>
    <lineage>
        <taxon>Eukaryota</taxon>
        <taxon>Sar</taxon>
        <taxon>Alveolata</taxon>
        <taxon>Apicomplexa</taxon>
        <taxon>Aconoidasida</taxon>
        <taxon>Haemosporida</taxon>
        <taxon>Plasmodiidae</taxon>
        <taxon>Plasmodium</taxon>
        <taxon>Plasmodium (Plasmodium)</taxon>
    </lineage>
</organism>
<protein>
    <recommendedName>
        <fullName evidence="4">Fam-m protein</fullName>
    </recommendedName>
</protein>
<reference evidence="2 3" key="1">
    <citation type="submission" date="2016-06" db="EMBL/GenBank/DDBJ databases">
        <authorList>
            <consortium name="Pathogen Informatics"/>
        </authorList>
    </citation>
    <scope>NUCLEOTIDE SEQUENCE [LARGE SCALE GENOMIC DNA]</scope>
</reference>
<gene>
    <name evidence="2" type="primary">PmUG01_12010300</name>
    <name evidence="2" type="ORF">PMUG01_12010300</name>
</gene>
<feature type="transmembrane region" description="Helical" evidence="1">
    <location>
        <begin position="7"/>
        <end position="27"/>
    </location>
</feature>
<name>A0A1D3SNN6_PLAMA</name>
<dbReference type="Pfam" id="PF12420">
    <property type="entry name" value="DUF3671"/>
    <property type="match status" value="1"/>
</dbReference>
<feature type="transmembrane region" description="Helical" evidence="1">
    <location>
        <begin position="159"/>
        <end position="182"/>
    </location>
</feature>
<dbReference type="Proteomes" id="UP000219813">
    <property type="component" value="Chromosome 12"/>
</dbReference>
<dbReference type="EMBL" id="LT594633">
    <property type="protein sequence ID" value="SCO93515.1"/>
    <property type="molecule type" value="Genomic_DNA"/>
</dbReference>
<keyword evidence="1" id="KW-0812">Transmembrane</keyword>
<dbReference type="KEGG" id="pmal:PMUG01_12010300"/>
<keyword evidence="1" id="KW-1133">Transmembrane helix</keyword>
<dbReference type="GeneID" id="39870097"/>
<sequence length="250" mass="29576">MERKNKLPFYIIICTFLLLTWISNFYIDQRNSYNCLDMMNNIDIKLVTRTYRLLGKRKWRTCSYNTLIKEEIPNNVEYEKKDMYNNEKLSKGKNKILKEYSLNNSQDYGQSSISKSSVRNREHSYYGKRMLDKIYYKSKVKDAINADFMFLKKDILHKLGTLCFLFIVIATFAILILGYRLFGFYMAKESTEVSQFSLHPTSTGLLLFGIIIIPLIIYIGRKLITNVKLTYKKCELNNTAYPSFRKVFFL</sequence>
<evidence type="ECO:0000256" key="1">
    <source>
        <dbReference type="SAM" id="Phobius"/>
    </source>
</evidence>
<keyword evidence="1" id="KW-0472">Membrane</keyword>
<keyword evidence="3" id="KW-1185">Reference proteome</keyword>
<dbReference type="InterPro" id="IPR022139">
    <property type="entry name" value="Fam-L/Fam-M-like_plasmodium"/>
</dbReference>